<dbReference type="Pfam" id="PF00782">
    <property type="entry name" value="DSPc"/>
    <property type="match status" value="1"/>
</dbReference>
<dbReference type="SUPFAM" id="SSF52799">
    <property type="entry name" value="(Phosphotyrosine protein) phosphatases II"/>
    <property type="match status" value="1"/>
</dbReference>
<dbReference type="InterPro" id="IPR000340">
    <property type="entry name" value="Dual-sp_phosphatase_cat-dom"/>
</dbReference>
<keyword evidence="2" id="KW-0904">Protein phosphatase</keyword>
<dbReference type="PROSITE" id="PS50054">
    <property type="entry name" value="TYR_PHOSPHATASE_DUAL"/>
    <property type="match status" value="1"/>
</dbReference>
<dbReference type="GO" id="GO:0033550">
    <property type="term" value="F:MAP kinase tyrosine phosphatase activity"/>
    <property type="evidence" value="ECO:0007669"/>
    <property type="project" value="TreeGrafter"/>
</dbReference>
<name>A0A6C0C9U7_9ZZZZ</name>
<dbReference type="EMBL" id="MN739364">
    <property type="protein sequence ID" value="QHT01103.1"/>
    <property type="molecule type" value="Genomic_DNA"/>
</dbReference>
<sequence>MNFYAHSPQNKESQNFQEKKDLSSISKITNNIYLSGVMPMELNPGIIREYDIKYILCCVKKKNVLSAHNKIMMENPNIIILYLPYDDMLYQNLWRRNNDTIDIYKYNGSIYDNTEIENRIKLYTNRPLIEIGYHFINDAISSRENILIHCMAGISRSVSLVTYYLMKKFGVGFDQTFNFIKSRREIADPNSSFKHQLKTYENLREKFNENYADNIIKRLV</sequence>
<evidence type="ECO:0000256" key="3">
    <source>
        <dbReference type="SAM" id="MobiDB-lite"/>
    </source>
</evidence>
<evidence type="ECO:0000313" key="6">
    <source>
        <dbReference type="EMBL" id="QHT01103.1"/>
    </source>
</evidence>
<dbReference type="InterPro" id="IPR020422">
    <property type="entry name" value="TYR_PHOSPHATASE_DUAL_dom"/>
</dbReference>
<feature type="region of interest" description="Disordered" evidence="3">
    <location>
        <begin position="1"/>
        <end position="20"/>
    </location>
</feature>
<feature type="domain" description="Tyrosine specific protein phosphatases" evidence="5">
    <location>
        <begin position="126"/>
        <end position="184"/>
    </location>
</feature>
<dbReference type="PROSITE" id="PS50056">
    <property type="entry name" value="TYR_PHOSPHATASE_2"/>
    <property type="match status" value="1"/>
</dbReference>
<dbReference type="SMART" id="SM00195">
    <property type="entry name" value="DSPc"/>
    <property type="match status" value="1"/>
</dbReference>
<evidence type="ECO:0000256" key="1">
    <source>
        <dbReference type="ARBA" id="ARBA00022801"/>
    </source>
</evidence>
<dbReference type="InterPro" id="IPR029021">
    <property type="entry name" value="Prot-tyrosine_phosphatase-like"/>
</dbReference>
<proteinExistence type="predicted"/>
<dbReference type="AlphaFoldDB" id="A0A6C0C9U7"/>
<dbReference type="InterPro" id="IPR000387">
    <property type="entry name" value="Tyr_Pase_dom"/>
</dbReference>
<dbReference type="PANTHER" id="PTHR10159:SF519">
    <property type="entry name" value="DUAL SPECIFICITY PROTEIN PHOSPHATASE MPK3"/>
    <property type="match status" value="1"/>
</dbReference>
<organism evidence="6">
    <name type="scientific">viral metagenome</name>
    <dbReference type="NCBI Taxonomy" id="1070528"/>
    <lineage>
        <taxon>unclassified sequences</taxon>
        <taxon>metagenomes</taxon>
        <taxon>organismal metagenomes</taxon>
    </lineage>
</organism>
<accession>A0A6C0C9U7</accession>
<keyword evidence="1" id="KW-0378">Hydrolase</keyword>
<dbReference type="GO" id="GO:0017017">
    <property type="term" value="F:MAP kinase tyrosine/serine/threonine phosphatase activity"/>
    <property type="evidence" value="ECO:0007669"/>
    <property type="project" value="TreeGrafter"/>
</dbReference>
<protein>
    <recommendedName>
        <fullName evidence="7">Tyrosine specific protein phosphatases domain-containing protein</fullName>
    </recommendedName>
</protein>
<dbReference type="Gene3D" id="3.90.190.10">
    <property type="entry name" value="Protein tyrosine phosphatase superfamily"/>
    <property type="match status" value="1"/>
</dbReference>
<reference evidence="6" key="1">
    <citation type="journal article" date="2020" name="Nature">
        <title>Giant virus diversity and host interactions through global metagenomics.</title>
        <authorList>
            <person name="Schulz F."/>
            <person name="Roux S."/>
            <person name="Paez-Espino D."/>
            <person name="Jungbluth S."/>
            <person name="Walsh D.A."/>
            <person name="Denef V.J."/>
            <person name="McMahon K.D."/>
            <person name="Konstantinidis K.T."/>
            <person name="Eloe-Fadrosh E.A."/>
            <person name="Kyrpides N.C."/>
            <person name="Woyke T."/>
        </authorList>
    </citation>
    <scope>NUCLEOTIDE SEQUENCE</scope>
    <source>
        <strain evidence="6">GVMAG-M-3300020192-26</strain>
    </source>
</reference>
<dbReference type="GO" id="GO:0005737">
    <property type="term" value="C:cytoplasm"/>
    <property type="evidence" value="ECO:0007669"/>
    <property type="project" value="TreeGrafter"/>
</dbReference>
<feature type="compositionally biased region" description="Polar residues" evidence="3">
    <location>
        <begin position="7"/>
        <end position="16"/>
    </location>
</feature>
<dbReference type="GO" id="GO:0008330">
    <property type="term" value="F:protein tyrosine/threonine phosphatase activity"/>
    <property type="evidence" value="ECO:0007669"/>
    <property type="project" value="TreeGrafter"/>
</dbReference>
<evidence type="ECO:0000259" key="5">
    <source>
        <dbReference type="PROSITE" id="PS50056"/>
    </source>
</evidence>
<evidence type="ECO:0000256" key="2">
    <source>
        <dbReference type="ARBA" id="ARBA00022912"/>
    </source>
</evidence>
<dbReference type="CDD" id="cd14498">
    <property type="entry name" value="DSP"/>
    <property type="match status" value="1"/>
</dbReference>
<evidence type="ECO:0000259" key="4">
    <source>
        <dbReference type="PROSITE" id="PS50054"/>
    </source>
</evidence>
<feature type="domain" description="Tyrosine-protein phosphatase" evidence="4">
    <location>
        <begin position="24"/>
        <end position="206"/>
    </location>
</feature>
<evidence type="ECO:0008006" key="7">
    <source>
        <dbReference type="Google" id="ProtNLM"/>
    </source>
</evidence>
<dbReference type="GO" id="GO:0043409">
    <property type="term" value="P:negative regulation of MAPK cascade"/>
    <property type="evidence" value="ECO:0007669"/>
    <property type="project" value="TreeGrafter"/>
</dbReference>
<dbReference type="PANTHER" id="PTHR10159">
    <property type="entry name" value="DUAL SPECIFICITY PROTEIN PHOSPHATASE"/>
    <property type="match status" value="1"/>
</dbReference>